<protein>
    <submittedName>
        <fullName evidence="3">VOC family protein</fullName>
    </submittedName>
</protein>
<dbReference type="PANTHER" id="PTHR43048">
    <property type="entry name" value="METHYLMALONYL-COA EPIMERASE"/>
    <property type="match status" value="1"/>
</dbReference>
<comment type="caution">
    <text evidence="3">The sequence shown here is derived from an EMBL/GenBank/DDBJ whole genome shotgun (WGS) entry which is preliminary data.</text>
</comment>
<dbReference type="Gene3D" id="3.10.180.10">
    <property type="entry name" value="2,3-Dihydroxybiphenyl 1,2-Dioxygenase, domain 1"/>
    <property type="match status" value="1"/>
</dbReference>
<dbReference type="InterPro" id="IPR004360">
    <property type="entry name" value="Glyas_Fos-R_dOase_dom"/>
</dbReference>
<dbReference type="SUPFAM" id="SSF54593">
    <property type="entry name" value="Glyoxalase/Bleomycin resistance protein/Dihydroxybiphenyl dioxygenase"/>
    <property type="match status" value="1"/>
</dbReference>
<sequence length="150" mass="16686">MKARFVHTNLVARDWKRLAEFYQEVFGCTVVPPERDLSGKWLDDITRVPGARIRGAHLRLPGYGSEGPTLEIFQYTPQMERAETAANRPGFAHVAFAVDNVEAARDAVLSAGGKHFGKLVDTEVPGVGRLTVVYVTDPEGNIIELQRWSH</sequence>
<dbReference type="GO" id="GO:0004493">
    <property type="term" value="F:methylmalonyl-CoA epimerase activity"/>
    <property type="evidence" value="ECO:0007669"/>
    <property type="project" value="TreeGrafter"/>
</dbReference>
<keyword evidence="1" id="KW-0479">Metal-binding</keyword>
<dbReference type="PANTHER" id="PTHR43048:SF3">
    <property type="entry name" value="METHYLMALONYL-COA EPIMERASE, MITOCHONDRIAL"/>
    <property type="match status" value="1"/>
</dbReference>
<evidence type="ECO:0000256" key="1">
    <source>
        <dbReference type="ARBA" id="ARBA00022723"/>
    </source>
</evidence>
<dbReference type="InterPro" id="IPR029068">
    <property type="entry name" value="Glyas_Bleomycin-R_OHBP_Dase"/>
</dbReference>
<accession>A0A419EQM5</accession>
<reference evidence="3 4" key="1">
    <citation type="journal article" date="2017" name="ISME J.">
        <title>Energy and carbon metabolisms in a deep terrestrial subsurface fluid microbial community.</title>
        <authorList>
            <person name="Momper L."/>
            <person name="Jungbluth S.P."/>
            <person name="Lee M.D."/>
            <person name="Amend J.P."/>
        </authorList>
    </citation>
    <scope>NUCLEOTIDE SEQUENCE [LARGE SCALE GENOMIC DNA]</scope>
    <source>
        <strain evidence="3">SURF_17</strain>
    </source>
</reference>
<dbReference type="Pfam" id="PF00903">
    <property type="entry name" value="Glyoxalase"/>
    <property type="match status" value="1"/>
</dbReference>
<dbReference type="PROSITE" id="PS51819">
    <property type="entry name" value="VOC"/>
    <property type="match status" value="1"/>
</dbReference>
<evidence type="ECO:0000313" key="4">
    <source>
        <dbReference type="Proteomes" id="UP000285961"/>
    </source>
</evidence>
<organism evidence="3 4">
    <name type="scientific">Candidatus Abyssobacteria bacterium SURF_17</name>
    <dbReference type="NCBI Taxonomy" id="2093361"/>
    <lineage>
        <taxon>Bacteria</taxon>
        <taxon>Pseudomonadati</taxon>
        <taxon>Candidatus Hydrogenedentota</taxon>
        <taxon>Candidatus Abyssobacteria</taxon>
    </lineage>
</organism>
<dbReference type="InterPro" id="IPR037523">
    <property type="entry name" value="VOC_core"/>
</dbReference>
<dbReference type="Proteomes" id="UP000285961">
    <property type="component" value="Unassembled WGS sequence"/>
</dbReference>
<evidence type="ECO:0000313" key="3">
    <source>
        <dbReference type="EMBL" id="RJP65552.1"/>
    </source>
</evidence>
<dbReference type="GO" id="GO:0046872">
    <property type="term" value="F:metal ion binding"/>
    <property type="evidence" value="ECO:0007669"/>
    <property type="project" value="UniProtKB-KW"/>
</dbReference>
<dbReference type="InterPro" id="IPR051785">
    <property type="entry name" value="MMCE/EMCE_epimerase"/>
</dbReference>
<dbReference type="EMBL" id="QZKI01000125">
    <property type="protein sequence ID" value="RJP65552.1"/>
    <property type="molecule type" value="Genomic_DNA"/>
</dbReference>
<proteinExistence type="predicted"/>
<feature type="domain" description="VOC" evidence="2">
    <location>
        <begin position="4"/>
        <end position="148"/>
    </location>
</feature>
<dbReference type="AlphaFoldDB" id="A0A419EQM5"/>
<evidence type="ECO:0000259" key="2">
    <source>
        <dbReference type="PROSITE" id="PS51819"/>
    </source>
</evidence>
<gene>
    <name evidence="3" type="ORF">C4532_17615</name>
</gene>
<name>A0A419EQM5_9BACT</name>
<dbReference type="GO" id="GO:0046491">
    <property type="term" value="P:L-methylmalonyl-CoA metabolic process"/>
    <property type="evidence" value="ECO:0007669"/>
    <property type="project" value="TreeGrafter"/>
</dbReference>